<dbReference type="InterPro" id="IPR036866">
    <property type="entry name" value="RibonucZ/Hydroxyglut_hydro"/>
</dbReference>
<dbReference type="PANTHER" id="PTHR13754">
    <property type="entry name" value="METALLO-BETA-LACTAMASE SUPERFAMILY PROTEIN"/>
    <property type="match status" value="1"/>
</dbReference>
<protein>
    <submittedName>
        <fullName evidence="2">MBL fold metallo-hydrolase</fullName>
    </submittedName>
</protein>
<dbReference type="Gene3D" id="3.60.15.10">
    <property type="entry name" value="Ribonuclease Z/Hydroxyacylglutathione hydrolase-like"/>
    <property type="match status" value="1"/>
</dbReference>
<dbReference type="InterPro" id="IPR041712">
    <property type="entry name" value="DHPS-like_MBL-fold"/>
</dbReference>
<dbReference type="InterPro" id="IPR001279">
    <property type="entry name" value="Metallo-B-lactamas"/>
</dbReference>
<dbReference type="Proteomes" id="UP001168423">
    <property type="component" value="Unassembled WGS sequence"/>
</dbReference>
<feature type="domain" description="Metallo-beta-lactamase" evidence="1">
    <location>
        <begin position="30"/>
        <end position="151"/>
    </location>
</feature>
<dbReference type="SUPFAM" id="SSF56281">
    <property type="entry name" value="Metallo-hydrolase/oxidoreductase"/>
    <property type="match status" value="1"/>
</dbReference>
<proteinExistence type="predicted"/>
<gene>
    <name evidence="2" type="ORF">FGW20_10010</name>
</gene>
<accession>A0ABT8M410</accession>
<keyword evidence="3" id="KW-1185">Reference proteome</keyword>
<dbReference type="InterPro" id="IPR052926">
    <property type="entry name" value="Metallo-beta-lactamase_dom"/>
</dbReference>
<reference evidence="2" key="1">
    <citation type="submission" date="2019-05" db="EMBL/GenBank/DDBJ databases">
        <title>Isolation and characterization of methanogens from the cold seep sediment at Four-Way Closure Ridge.</title>
        <authorList>
            <person name="You Y.-T."/>
            <person name="Chen S.-C."/>
            <person name="Zhang W.-L."/>
            <person name="Lai M.-C."/>
        </authorList>
    </citation>
    <scope>NUCLEOTIDE SEQUENCE</scope>
    <source>
        <strain evidence="2">FWC-SCC3</strain>
    </source>
</reference>
<dbReference type="RefSeq" id="WP_301677960.1">
    <property type="nucleotide sequence ID" value="NZ_VCYI01000013.1"/>
</dbReference>
<name>A0ABT8M410_9EURY</name>
<dbReference type="Pfam" id="PF00753">
    <property type="entry name" value="Lactamase_B"/>
    <property type="match status" value="1"/>
</dbReference>
<evidence type="ECO:0000259" key="1">
    <source>
        <dbReference type="Pfam" id="PF00753"/>
    </source>
</evidence>
<dbReference type="EMBL" id="VCYI01000013">
    <property type="protein sequence ID" value="MDN7013367.1"/>
    <property type="molecule type" value="Genomic_DNA"/>
</dbReference>
<dbReference type="CDD" id="cd07713">
    <property type="entry name" value="DHPS-like_MBL-fold"/>
    <property type="match status" value="1"/>
</dbReference>
<comment type="caution">
    <text evidence="2">The sequence shown here is derived from an EMBL/GenBank/DDBJ whole genome shotgun (WGS) entry which is preliminary data.</text>
</comment>
<sequence length="220" mass="23633">MFTITEVYNNIPCREGLTADWGFSCQIAEAALLFDTGAKRDVLVSNMKALGINPGKLRYLVLSHDHWDHIGGIEAVLAENPSVEVYVHDAFSEKTLSLIREHTEPRIVREWTEIADGIAVTGPLGTDIREQSLAVAVSGGYLVVTGCAHPHIARIVARVSEVGPVLGVIGGFHSVSGEDIEALAGVAYLSASHCTDKIAELKECYPGSFQPGGVGKVHRF</sequence>
<dbReference type="PANTHER" id="PTHR13754:SF13">
    <property type="entry name" value="METALLO-BETA-LACTAMASE SUPERFAMILY PROTEIN (AFU_ORTHOLOGUE AFUA_3G07630)"/>
    <property type="match status" value="1"/>
</dbReference>
<evidence type="ECO:0000313" key="3">
    <source>
        <dbReference type="Proteomes" id="UP001168423"/>
    </source>
</evidence>
<organism evidence="2 3">
    <name type="scientific">Methanoculleus methanifontis</name>
    <dbReference type="NCBI Taxonomy" id="2584086"/>
    <lineage>
        <taxon>Archaea</taxon>
        <taxon>Methanobacteriati</taxon>
        <taxon>Methanobacteriota</taxon>
        <taxon>Stenosarchaea group</taxon>
        <taxon>Methanomicrobia</taxon>
        <taxon>Methanomicrobiales</taxon>
        <taxon>Methanomicrobiaceae</taxon>
        <taxon>Methanoculleus</taxon>
    </lineage>
</organism>
<evidence type="ECO:0000313" key="2">
    <source>
        <dbReference type="EMBL" id="MDN7013367.1"/>
    </source>
</evidence>